<dbReference type="Proteomes" id="UP001604336">
    <property type="component" value="Unassembled WGS sequence"/>
</dbReference>
<evidence type="ECO:0000313" key="2">
    <source>
        <dbReference type="Proteomes" id="UP001604336"/>
    </source>
</evidence>
<proteinExistence type="predicted"/>
<comment type="caution">
    <text evidence="1">The sequence shown here is derived from an EMBL/GenBank/DDBJ whole genome shotgun (WGS) entry which is preliminary data.</text>
</comment>
<sequence>MEEKIIKNHGKARKYVADPIDLIRYDVSNGLSRYTVNLEEKTCTCRQFQLKCFTCASMQTQRRRNRIQEHMKPRQSSIRRFRAYSTINLFMLVYLRAPTLSLRPPITVNAGKIAKFFYSYLDNEFVAAAPGTVSNALTTNSRSNFLVFILDLHNFDLLPKERKAYHPH</sequence>
<accession>A0ABD1QXX6</accession>
<evidence type="ECO:0000313" key="1">
    <source>
        <dbReference type="EMBL" id="KAL2480734.1"/>
    </source>
</evidence>
<keyword evidence="2" id="KW-1185">Reference proteome</keyword>
<dbReference type="EMBL" id="JBFOLK010000010">
    <property type="protein sequence ID" value="KAL2480734.1"/>
    <property type="molecule type" value="Genomic_DNA"/>
</dbReference>
<name>A0ABD1QXX6_9LAMI</name>
<gene>
    <name evidence="1" type="ORF">Adt_33700</name>
</gene>
<organism evidence="1 2">
    <name type="scientific">Abeliophyllum distichum</name>
    <dbReference type="NCBI Taxonomy" id="126358"/>
    <lineage>
        <taxon>Eukaryota</taxon>
        <taxon>Viridiplantae</taxon>
        <taxon>Streptophyta</taxon>
        <taxon>Embryophyta</taxon>
        <taxon>Tracheophyta</taxon>
        <taxon>Spermatophyta</taxon>
        <taxon>Magnoliopsida</taxon>
        <taxon>eudicotyledons</taxon>
        <taxon>Gunneridae</taxon>
        <taxon>Pentapetalae</taxon>
        <taxon>asterids</taxon>
        <taxon>lamiids</taxon>
        <taxon>Lamiales</taxon>
        <taxon>Oleaceae</taxon>
        <taxon>Forsythieae</taxon>
        <taxon>Abeliophyllum</taxon>
    </lineage>
</organism>
<protein>
    <submittedName>
        <fullName evidence="1">Protein RETICULATA-RELATED 4</fullName>
    </submittedName>
</protein>
<dbReference type="AlphaFoldDB" id="A0ABD1QXX6"/>
<reference evidence="2" key="1">
    <citation type="submission" date="2024-07" db="EMBL/GenBank/DDBJ databases">
        <title>Two chromosome-level genome assemblies of Korean endemic species Abeliophyllum distichum and Forsythia ovata (Oleaceae).</title>
        <authorList>
            <person name="Jang H."/>
        </authorList>
    </citation>
    <scope>NUCLEOTIDE SEQUENCE [LARGE SCALE GENOMIC DNA]</scope>
</reference>